<dbReference type="CDD" id="cd02516">
    <property type="entry name" value="CDP-ME_synthetase"/>
    <property type="match status" value="1"/>
</dbReference>
<evidence type="ECO:0000256" key="1">
    <source>
        <dbReference type="ARBA" id="ARBA00001282"/>
    </source>
</evidence>
<dbReference type="InterPro" id="IPR018294">
    <property type="entry name" value="ISPD_synthase_CS"/>
</dbReference>
<feature type="site" description="Transition state stabilizer" evidence="7">
    <location>
        <position position="15"/>
    </location>
</feature>
<keyword evidence="9" id="KW-1185">Reference proteome</keyword>
<gene>
    <name evidence="7 8" type="primary">ispD</name>
    <name evidence="8" type="ORF">P0M35_01280</name>
</gene>
<accession>A0AAE3NXU7</accession>
<evidence type="ECO:0000256" key="5">
    <source>
        <dbReference type="ARBA" id="ARBA00022695"/>
    </source>
</evidence>
<dbReference type="RefSeq" id="WP_321534534.1">
    <property type="nucleotide sequence ID" value="NZ_JARGDL010000001.1"/>
</dbReference>
<dbReference type="InterPro" id="IPR029044">
    <property type="entry name" value="Nucleotide-diphossugar_trans"/>
</dbReference>
<dbReference type="FunFam" id="3.90.550.10:FF:000003">
    <property type="entry name" value="2-C-methyl-D-erythritol 4-phosphate cytidylyltransferase"/>
    <property type="match status" value="1"/>
</dbReference>
<feature type="site" description="Transition state stabilizer" evidence="7">
    <location>
        <position position="22"/>
    </location>
</feature>
<evidence type="ECO:0000256" key="4">
    <source>
        <dbReference type="ARBA" id="ARBA00022679"/>
    </source>
</evidence>
<evidence type="ECO:0000256" key="6">
    <source>
        <dbReference type="ARBA" id="ARBA00023229"/>
    </source>
</evidence>
<comment type="caution">
    <text evidence="8">The sequence shown here is derived from an EMBL/GenBank/DDBJ whole genome shotgun (WGS) entry which is preliminary data.</text>
</comment>
<feature type="site" description="Positions MEP for the nucleophilic attack" evidence="7">
    <location>
        <position position="209"/>
    </location>
</feature>
<dbReference type="PROSITE" id="PS01295">
    <property type="entry name" value="ISPD"/>
    <property type="match status" value="1"/>
</dbReference>
<organism evidence="8 9">
    <name type="scientific">Stygiobacter electus</name>
    <dbReference type="NCBI Taxonomy" id="3032292"/>
    <lineage>
        <taxon>Bacteria</taxon>
        <taxon>Pseudomonadati</taxon>
        <taxon>Ignavibacteriota</taxon>
        <taxon>Ignavibacteria</taxon>
        <taxon>Ignavibacteriales</taxon>
        <taxon>Melioribacteraceae</taxon>
        <taxon>Stygiobacter</taxon>
    </lineage>
</organism>
<comment type="catalytic activity">
    <reaction evidence="1 7">
        <text>2-C-methyl-D-erythritol 4-phosphate + CTP + H(+) = 4-CDP-2-C-methyl-D-erythritol + diphosphate</text>
        <dbReference type="Rhea" id="RHEA:13429"/>
        <dbReference type="ChEBI" id="CHEBI:15378"/>
        <dbReference type="ChEBI" id="CHEBI:33019"/>
        <dbReference type="ChEBI" id="CHEBI:37563"/>
        <dbReference type="ChEBI" id="CHEBI:57823"/>
        <dbReference type="ChEBI" id="CHEBI:58262"/>
        <dbReference type="EC" id="2.7.7.60"/>
    </reaction>
</comment>
<dbReference type="InterPro" id="IPR050088">
    <property type="entry name" value="IspD/TarI_cytidylyltransf_bact"/>
</dbReference>
<evidence type="ECO:0000256" key="3">
    <source>
        <dbReference type="ARBA" id="ARBA00009789"/>
    </source>
</evidence>
<dbReference type="HAMAP" id="MF_00108">
    <property type="entry name" value="IspD"/>
    <property type="match status" value="1"/>
</dbReference>
<dbReference type="Pfam" id="PF01128">
    <property type="entry name" value="IspD"/>
    <property type="match status" value="1"/>
</dbReference>
<dbReference type="Proteomes" id="UP001221302">
    <property type="component" value="Unassembled WGS sequence"/>
</dbReference>
<protein>
    <recommendedName>
        <fullName evidence="7">2-C-methyl-D-erythritol 4-phosphate cytidylyltransferase</fullName>
        <ecNumber evidence="7">2.7.7.60</ecNumber>
    </recommendedName>
    <alternativeName>
        <fullName evidence="7">4-diphosphocytidyl-2C-methyl-D-erythritol synthase</fullName>
    </alternativeName>
    <alternativeName>
        <fullName evidence="7">MEP cytidylyltransferase</fullName>
        <shortName evidence="7">MCT</shortName>
    </alternativeName>
</protein>
<dbReference type="EMBL" id="JARGDL010000001">
    <property type="protein sequence ID" value="MDF1610769.1"/>
    <property type="molecule type" value="Genomic_DNA"/>
</dbReference>
<proteinExistence type="inferred from homology"/>
<dbReference type="PANTHER" id="PTHR32125">
    <property type="entry name" value="2-C-METHYL-D-ERYTHRITOL 4-PHOSPHATE CYTIDYLYLTRANSFERASE, CHLOROPLASTIC"/>
    <property type="match status" value="1"/>
</dbReference>
<dbReference type="SUPFAM" id="SSF53448">
    <property type="entry name" value="Nucleotide-diphospho-sugar transferases"/>
    <property type="match status" value="1"/>
</dbReference>
<dbReference type="InterPro" id="IPR001228">
    <property type="entry name" value="IspD"/>
</dbReference>
<dbReference type="PANTHER" id="PTHR32125:SF4">
    <property type="entry name" value="2-C-METHYL-D-ERYTHRITOL 4-PHOSPHATE CYTIDYLYLTRANSFERASE, CHLOROPLASTIC"/>
    <property type="match status" value="1"/>
</dbReference>
<dbReference type="Gene3D" id="3.90.550.10">
    <property type="entry name" value="Spore Coat Polysaccharide Biosynthesis Protein SpsA, Chain A"/>
    <property type="match status" value="1"/>
</dbReference>
<comment type="function">
    <text evidence="7">Catalyzes the formation of 4-diphosphocytidyl-2-C-methyl-D-erythritol from CTP and 2-C-methyl-D-erythritol 4-phosphate (MEP).</text>
</comment>
<feature type="site" description="Positions MEP for the nucleophilic attack" evidence="7">
    <location>
        <position position="153"/>
    </location>
</feature>
<keyword evidence="6 7" id="KW-0414">Isoprene biosynthesis</keyword>
<name>A0AAE3NXU7_9BACT</name>
<dbReference type="GO" id="GO:0050518">
    <property type="term" value="F:2-C-methyl-D-erythritol 4-phosphate cytidylyltransferase activity"/>
    <property type="evidence" value="ECO:0007669"/>
    <property type="project" value="UniProtKB-UniRule"/>
</dbReference>
<keyword evidence="5 7" id="KW-0548">Nucleotidyltransferase</keyword>
<dbReference type="GO" id="GO:0019288">
    <property type="term" value="P:isopentenyl diphosphate biosynthetic process, methylerythritol 4-phosphate pathway"/>
    <property type="evidence" value="ECO:0007669"/>
    <property type="project" value="UniProtKB-UniRule"/>
</dbReference>
<comment type="pathway">
    <text evidence="2 7">Isoprenoid biosynthesis; isopentenyl diphosphate biosynthesis via DXP pathway; isopentenyl diphosphate from 1-deoxy-D-xylulose 5-phosphate: step 2/6.</text>
</comment>
<sequence>MKTYAIIPSGGLGKRANFPLPKQYLKFNNKELIAYTLQVLQSSNLIDEIVVAAQNTFFELLEIIKKNFGISKLNLLVEGGEERQISVFNALRAINPEDDDLVLIHDAVRPLITKEIIYDAIQNAKEFGAAVVAIKAKDTLLKGNDFVNEYLERSEIFYVQTPQVFKYHILKKAFLKAKEDNFIGTDESMLVHRIGYKIKIVNGSSLNFKITTDEDIRLLSMILKSFK</sequence>
<evidence type="ECO:0000313" key="9">
    <source>
        <dbReference type="Proteomes" id="UP001221302"/>
    </source>
</evidence>
<evidence type="ECO:0000313" key="8">
    <source>
        <dbReference type="EMBL" id="MDF1610769.1"/>
    </source>
</evidence>
<dbReference type="AlphaFoldDB" id="A0AAE3NXU7"/>
<reference evidence="8" key="1">
    <citation type="submission" date="2023-03" db="EMBL/GenBank/DDBJ databases">
        <title>Stygiobacter electus gen. nov., sp. nov., facultatively anaerobic thermotolerant bacterium of the class Ignavibacteria from a well of Yessentuki mineral water deposit.</title>
        <authorList>
            <person name="Podosokorskaya O.A."/>
            <person name="Elcheninov A.G."/>
            <person name="Petrova N.F."/>
            <person name="Zavarzina D.G."/>
            <person name="Kublanov I.V."/>
            <person name="Merkel A.Y."/>
        </authorList>
    </citation>
    <scope>NUCLEOTIDE SEQUENCE</scope>
    <source>
        <strain evidence="8">09-Me</strain>
    </source>
</reference>
<keyword evidence="4 7" id="KW-0808">Transferase</keyword>
<dbReference type="EC" id="2.7.7.60" evidence="7"/>
<evidence type="ECO:0000256" key="2">
    <source>
        <dbReference type="ARBA" id="ARBA00004787"/>
    </source>
</evidence>
<dbReference type="InterPro" id="IPR034683">
    <property type="entry name" value="IspD/TarI"/>
</dbReference>
<comment type="similarity">
    <text evidence="3 7">Belongs to the IspD/TarI cytidylyltransferase family. IspD subfamily.</text>
</comment>
<evidence type="ECO:0000256" key="7">
    <source>
        <dbReference type="HAMAP-Rule" id="MF_00108"/>
    </source>
</evidence>
<dbReference type="NCBIfam" id="TIGR00453">
    <property type="entry name" value="ispD"/>
    <property type="match status" value="1"/>
</dbReference>